<dbReference type="Proteomes" id="UP000055024">
    <property type="component" value="Unassembled WGS sequence"/>
</dbReference>
<name>A0A0V1GYD4_9BILA</name>
<proteinExistence type="predicted"/>
<reference evidence="1 2" key="1">
    <citation type="submission" date="2015-01" db="EMBL/GenBank/DDBJ databases">
        <title>Evolution of Trichinella species and genotypes.</title>
        <authorList>
            <person name="Korhonen P.K."/>
            <person name="Edoardo P."/>
            <person name="Giuseppe L.R."/>
            <person name="Gasser R.B."/>
        </authorList>
    </citation>
    <scope>NUCLEOTIDE SEQUENCE [LARGE SCALE GENOMIC DNA]</scope>
    <source>
        <strain evidence="1">ISS1029</strain>
    </source>
</reference>
<dbReference type="EMBL" id="JYDP01000209">
    <property type="protein sequence ID" value="KRZ02970.1"/>
    <property type="molecule type" value="Genomic_DNA"/>
</dbReference>
<comment type="caution">
    <text evidence="1">The sequence shown here is derived from an EMBL/GenBank/DDBJ whole genome shotgun (WGS) entry which is preliminary data.</text>
</comment>
<organism evidence="1 2">
    <name type="scientific">Trichinella zimbabwensis</name>
    <dbReference type="NCBI Taxonomy" id="268475"/>
    <lineage>
        <taxon>Eukaryota</taxon>
        <taxon>Metazoa</taxon>
        <taxon>Ecdysozoa</taxon>
        <taxon>Nematoda</taxon>
        <taxon>Enoplea</taxon>
        <taxon>Dorylaimia</taxon>
        <taxon>Trichinellida</taxon>
        <taxon>Trichinellidae</taxon>
        <taxon>Trichinella</taxon>
    </lineage>
</organism>
<accession>A0A0V1GYD4</accession>
<keyword evidence="2" id="KW-1185">Reference proteome</keyword>
<evidence type="ECO:0000313" key="1">
    <source>
        <dbReference type="EMBL" id="KRZ02970.1"/>
    </source>
</evidence>
<protein>
    <submittedName>
        <fullName evidence="1">Uncharacterized protein</fullName>
    </submittedName>
</protein>
<gene>
    <name evidence="1" type="ORF">T11_16595</name>
</gene>
<evidence type="ECO:0000313" key="2">
    <source>
        <dbReference type="Proteomes" id="UP000055024"/>
    </source>
</evidence>
<dbReference type="AlphaFoldDB" id="A0A0V1GYD4"/>
<sequence>MFRLLNGKSINLFPPVSYCCGEFKFELSNGKTM</sequence>